<dbReference type="SMART" id="SM00343">
    <property type="entry name" value="ZnF_C2HC"/>
    <property type="match status" value="1"/>
</dbReference>
<dbReference type="Pfam" id="PF12259">
    <property type="entry name" value="Baculo_F"/>
    <property type="match status" value="1"/>
</dbReference>
<sequence length="575" mass="68049">MKQTDQSYRDTTFLRDKINEFMADIRNLSDQVINKTIEVDHKTRIQDSYLLLNLLLGQYAFETNYISEMINLVRAGQIHAGVLSIEALHESMKEIKLSLPKGTSLPIDIDNIDPYNLYQLSEVSVVYHNQLLMFNIKIPLVDQQNFILYHIIPMPINIKNKQFAYVQNTYDYIAISPSNEYFTTFTPQQLNSCKRLINNFICYAVQTIHSKNANTNCEMALFTKRKEKTQMCKYLYFELYGSIFHKLEFKNTWIYTVEHENVVLTCGVDEKSENIELIGTGLLTIEEQCKGYASQNILQPVTSVQNSQLVDIIPETKIITVDLKLKQDATFSIPSFKNMGKIEKLHDLNSISSSLDDINKDIDYQITKQSVHETNEREFEEFKIELENRDREHKKEIKKLSDEIKQISLSGKIQNKSVNFVNDNFDEMNNYSRYNGRCSSYEKEMNYQAPRRNYRDKSPYPEDYNRKNRESNMDRQYGRDRSLSRDREYYNRRQREPSPYRNNNRDYRNRSNSRDRDSSRNNYYSSKHEYSRDNSRERTPEGYRDNYEKESKKVTCYKCNEKGHYADKCTLSKND</sequence>
<dbReference type="EMBL" id="VYZN01001798">
    <property type="protein sequence ID" value="KAE9521963.1"/>
    <property type="molecule type" value="Genomic_DNA"/>
</dbReference>
<dbReference type="Proteomes" id="UP000475862">
    <property type="component" value="Unassembled WGS sequence"/>
</dbReference>
<dbReference type="InterPro" id="IPR001878">
    <property type="entry name" value="Znf_CCHC"/>
</dbReference>
<organism evidence="4 5">
    <name type="scientific">Aphis glycines</name>
    <name type="common">Soybean aphid</name>
    <dbReference type="NCBI Taxonomy" id="307491"/>
    <lineage>
        <taxon>Eukaryota</taxon>
        <taxon>Metazoa</taxon>
        <taxon>Ecdysozoa</taxon>
        <taxon>Arthropoda</taxon>
        <taxon>Hexapoda</taxon>
        <taxon>Insecta</taxon>
        <taxon>Pterygota</taxon>
        <taxon>Neoptera</taxon>
        <taxon>Paraneoptera</taxon>
        <taxon>Hemiptera</taxon>
        <taxon>Sternorrhyncha</taxon>
        <taxon>Aphidomorpha</taxon>
        <taxon>Aphidoidea</taxon>
        <taxon>Aphididae</taxon>
        <taxon>Aphidini</taxon>
        <taxon>Aphis</taxon>
        <taxon>Aphis</taxon>
    </lineage>
</organism>
<keyword evidence="1" id="KW-0479">Metal-binding</keyword>
<dbReference type="Pfam" id="PF00098">
    <property type="entry name" value="zf-CCHC"/>
    <property type="match status" value="1"/>
</dbReference>
<feature type="region of interest" description="Disordered" evidence="2">
    <location>
        <begin position="445"/>
        <end position="550"/>
    </location>
</feature>
<evidence type="ECO:0000259" key="3">
    <source>
        <dbReference type="PROSITE" id="PS50158"/>
    </source>
</evidence>
<dbReference type="GO" id="GO:0008270">
    <property type="term" value="F:zinc ion binding"/>
    <property type="evidence" value="ECO:0007669"/>
    <property type="project" value="UniProtKB-KW"/>
</dbReference>
<dbReference type="InterPro" id="IPR036875">
    <property type="entry name" value="Znf_CCHC_sf"/>
</dbReference>
<dbReference type="AlphaFoldDB" id="A0A6G0SUC5"/>
<feature type="compositionally biased region" description="Basic and acidic residues" evidence="2">
    <location>
        <begin position="526"/>
        <end position="550"/>
    </location>
</feature>
<dbReference type="Gene3D" id="4.10.60.10">
    <property type="entry name" value="Zinc finger, CCHC-type"/>
    <property type="match status" value="1"/>
</dbReference>
<gene>
    <name evidence="4" type="ORF">AGLY_017636</name>
</gene>
<evidence type="ECO:0000313" key="5">
    <source>
        <dbReference type="Proteomes" id="UP000475862"/>
    </source>
</evidence>
<keyword evidence="5" id="KW-1185">Reference proteome</keyword>
<evidence type="ECO:0000313" key="4">
    <source>
        <dbReference type="EMBL" id="KAE9521963.1"/>
    </source>
</evidence>
<evidence type="ECO:0000256" key="2">
    <source>
        <dbReference type="SAM" id="MobiDB-lite"/>
    </source>
</evidence>
<accession>A0A6G0SUC5</accession>
<feature type="compositionally biased region" description="Basic and acidic residues" evidence="2">
    <location>
        <begin position="453"/>
        <end position="519"/>
    </location>
</feature>
<dbReference type="PROSITE" id="PS50158">
    <property type="entry name" value="ZF_CCHC"/>
    <property type="match status" value="1"/>
</dbReference>
<reference evidence="4 5" key="1">
    <citation type="submission" date="2019-08" db="EMBL/GenBank/DDBJ databases">
        <title>The genome of the soybean aphid Biotype 1, its phylome, world population structure and adaptation to the North American continent.</title>
        <authorList>
            <person name="Giordano R."/>
            <person name="Donthu R.K."/>
            <person name="Hernandez A.G."/>
            <person name="Wright C.L."/>
            <person name="Zimin A.V."/>
        </authorList>
    </citation>
    <scope>NUCLEOTIDE SEQUENCE [LARGE SCALE GENOMIC DNA]</scope>
    <source>
        <tissue evidence="4">Whole aphids</tissue>
    </source>
</reference>
<keyword evidence="1" id="KW-0862">Zinc</keyword>
<feature type="domain" description="CCHC-type" evidence="3">
    <location>
        <begin position="556"/>
        <end position="569"/>
    </location>
</feature>
<dbReference type="SUPFAM" id="SSF57756">
    <property type="entry name" value="Retrovirus zinc finger-like domains"/>
    <property type="match status" value="1"/>
</dbReference>
<evidence type="ECO:0000256" key="1">
    <source>
        <dbReference type="PROSITE-ProRule" id="PRU00047"/>
    </source>
</evidence>
<proteinExistence type="predicted"/>
<dbReference type="GO" id="GO:0003676">
    <property type="term" value="F:nucleic acid binding"/>
    <property type="evidence" value="ECO:0007669"/>
    <property type="project" value="InterPro"/>
</dbReference>
<name>A0A6G0SUC5_APHGL</name>
<dbReference type="InterPro" id="IPR022048">
    <property type="entry name" value="Envelope_fusion-like"/>
</dbReference>
<keyword evidence="1" id="KW-0863">Zinc-finger</keyword>
<dbReference type="OrthoDB" id="6629502at2759"/>
<comment type="caution">
    <text evidence="4">The sequence shown here is derived from an EMBL/GenBank/DDBJ whole genome shotgun (WGS) entry which is preliminary data.</text>
</comment>
<protein>
    <recommendedName>
        <fullName evidence="3">CCHC-type domain-containing protein</fullName>
    </recommendedName>
</protein>